<feature type="compositionally biased region" description="Polar residues" evidence="6">
    <location>
        <begin position="472"/>
        <end position="483"/>
    </location>
</feature>
<dbReference type="CDD" id="cd06186">
    <property type="entry name" value="NOX_Duox_like_FAD_NADP"/>
    <property type="match status" value="1"/>
</dbReference>
<dbReference type="AlphaFoldDB" id="A0A2V3IS88"/>
<dbReference type="OrthoDB" id="6101at2759"/>
<evidence type="ECO:0000259" key="8">
    <source>
        <dbReference type="PROSITE" id="PS51384"/>
    </source>
</evidence>
<dbReference type="InterPro" id="IPR017927">
    <property type="entry name" value="FAD-bd_FR_type"/>
</dbReference>
<accession>A0A2V3IS88</accession>
<feature type="transmembrane region" description="Helical" evidence="7">
    <location>
        <begin position="130"/>
        <end position="152"/>
    </location>
</feature>
<dbReference type="Pfam" id="PF08030">
    <property type="entry name" value="NAD_binding_6"/>
    <property type="match status" value="1"/>
</dbReference>
<dbReference type="PROSITE" id="PS51384">
    <property type="entry name" value="FAD_FR"/>
    <property type="match status" value="1"/>
</dbReference>
<dbReference type="PANTHER" id="PTHR11972:SF153">
    <property type="entry name" value="SUPEROXIDE-GENERATING NADPH OXIDASE HEAVY CHAIN SUBUNIT A"/>
    <property type="match status" value="1"/>
</dbReference>
<evidence type="ECO:0000313" key="10">
    <source>
        <dbReference type="Proteomes" id="UP000247409"/>
    </source>
</evidence>
<dbReference type="Gene3D" id="2.40.30.10">
    <property type="entry name" value="Translation factors"/>
    <property type="match status" value="1"/>
</dbReference>
<dbReference type="GO" id="GO:0005886">
    <property type="term" value="C:plasma membrane"/>
    <property type="evidence" value="ECO:0007669"/>
    <property type="project" value="TreeGrafter"/>
</dbReference>
<evidence type="ECO:0000313" key="9">
    <source>
        <dbReference type="EMBL" id="PXF44959.1"/>
    </source>
</evidence>
<keyword evidence="4" id="KW-0560">Oxidoreductase</keyword>
<name>A0A2V3IS88_9FLOR</name>
<dbReference type="InterPro" id="IPR039261">
    <property type="entry name" value="FNR_nucleotide-bd"/>
</dbReference>
<keyword evidence="10" id="KW-1185">Reference proteome</keyword>
<feature type="transmembrane region" description="Helical" evidence="7">
    <location>
        <begin position="198"/>
        <end position="220"/>
    </location>
</feature>
<dbReference type="STRING" id="448386.A0A2V3IS88"/>
<keyword evidence="2 7" id="KW-0812">Transmembrane</keyword>
<gene>
    <name evidence="9" type="ORF">BWQ96_05323</name>
</gene>
<feature type="transmembrane region" description="Helical" evidence="7">
    <location>
        <begin position="38"/>
        <end position="61"/>
    </location>
</feature>
<feature type="transmembrane region" description="Helical" evidence="7">
    <location>
        <begin position="585"/>
        <end position="608"/>
    </location>
</feature>
<keyword evidence="5 7" id="KW-0472">Membrane</keyword>
<evidence type="ECO:0000256" key="2">
    <source>
        <dbReference type="ARBA" id="ARBA00022692"/>
    </source>
</evidence>
<protein>
    <submittedName>
        <fullName evidence="9">Dual oxidase 1</fullName>
    </submittedName>
</protein>
<feature type="transmembrane region" description="Helical" evidence="7">
    <location>
        <begin position="546"/>
        <end position="565"/>
    </location>
</feature>
<reference evidence="9 10" key="1">
    <citation type="journal article" date="2018" name="Mol. Biol. Evol.">
        <title>Analysis of the draft genome of the red seaweed Gracilariopsis chorda provides insights into genome size evolution in Rhodophyta.</title>
        <authorList>
            <person name="Lee J."/>
            <person name="Yang E.C."/>
            <person name="Graf L."/>
            <person name="Yang J.H."/>
            <person name="Qiu H."/>
            <person name="Zel Zion U."/>
            <person name="Chan C.X."/>
            <person name="Stephens T.G."/>
            <person name="Weber A.P.M."/>
            <person name="Boo G.H."/>
            <person name="Boo S.M."/>
            <person name="Kim K.M."/>
            <person name="Shin Y."/>
            <person name="Jung M."/>
            <person name="Lee S.J."/>
            <person name="Yim H.S."/>
            <person name="Lee J.H."/>
            <person name="Bhattacharya D."/>
            <person name="Yoon H.S."/>
        </authorList>
    </citation>
    <scope>NUCLEOTIDE SEQUENCE [LARGE SCALE GENOMIC DNA]</scope>
    <source>
        <strain evidence="9 10">SKKU-2015</strain>
        <tissue evidence="9">Whole body</tissue>
    </source>
</reference>
<dbReference type="InterPro" id="IPR013112">
    <property type="entry name" value="FAD-bd_8"/>
</dbReference>
<feature type="transmembrane region" description="Helical" evidence="7">
    <location>
        <begin position="654"/>
        <end position="671"/>
    </location>
</feature>
<feature type="domain" description="FAD-binding FR-type" evidence="8">
    <location>
        <begin position="235"/>
        <end position="353"/>
    </location>
</feature>
<dbReference type="InterPro" id="IPR050369">
    <property type="entry name" value="RBOH/FRE"/>
</dbReference>
<dbReference type="InterPro" id="IPR017938">
    <property type="entry name" value="Riboflavin_synthase-like_b-brl"/>
</dbReference>
<comment type="subcellular location">
    <subcellularLocation>
        <location evidence="1">Membrane</location>
        <topology evidence="1">Multi-pass membrane protein</topology>
    </subcellularLocation>
</comment>
<evidence type="ECO:0000256" key="1">
    <source>
        <dbReference type="ARBA" id="ARBA00004141"/>
    </source>
</evidence>
<dbReference type="PANTHER" id="PTHR11972">
    <property type="entry name" value="NADPH OXIDASE"/>
    <property type="match status" value="1"/>
</dbReference>
<proteinExistence type="predicted"/>
<dbReference type="EMBL" id="NBIV01000077">
    <property type="protein sequence ID" value="PXF44959.1"/>
    <property type="molecule type" value="Genomic_DNA"/>
</dbReference>
<feature type="transmembrane region" description="Helical" evidence="7">
    <location>
        <begin position="164"/>
        <end position="186"/>
    </location>
</feature>
<comment type="caution">
    <text evidence="9">The sequence shown here is derived from an EMBL/GenBank/DDBJ whole genome shotgun (WGS) entry which is preliminary data.</text>
</comment>
<dbReference type="Pfam" id="PF08022">
    <property type="entry name" value="FAD_binding_8"/>
    <property type="match status" value="1"/>
</dbReference>
<dbReference type="GO" id="GO:0016491">
    <property type="term" value="F:oxidoreductase activity"/>
    <property type="evidence" value="ECO:0007669"/>
    <property type="project" value="UniProtKB-KW"/>
</dbReference>
<feature type="transmembrane region" description="Helical" evidence="7">
    <location>
        <begin position="81"/>
        <end position="109"/>
    </location>
</feature>
<evidence type="ECO:0000256" key="6">
    <source>
        <dbReference type="SAM" id="MobiDB-lite"/>
    </source>
</evidence>
<dbReference type="Proteomes" id="UP000247409">
    <property type="component" value="Unassembled WGS sequence"/>
</dbReference>
<dbReference type="InterPro" id="IPR013121">
    <property type="entry name" value="Fe_red_NAD-bd_6"/>
</dbReference>
<dbReference type="SUPFAM" id="SSF52343">
    <property type="entry name" value="Ferredoxin reductase-like, C-terminal NADP-linked domain"/>
    <property type="match status" value="2"/>
</dbReference>
<evidence type="ECO:0000256" key="7">
    <source>
        <dbReference type="SAM" id="Phobius"/>
    </source>
</evidence>
<feature type="transmembrane region" description="Helical" evidence="7">
    <location>
        <begin position="620"/>
        <end position="642"/>
    </location>
</feature>
<sequence>MADQPVQEQPAADTPEFHKHVSAGKRVTRFFANVEANLSTYALLYLFLIFYFAVNVLMFLWGFHGEIVYQPNIDQGSVMRYIIGVARGAGYTLNINTAFVILLAARLLFTKLRDTPVANVLPLDKAFPMLHIIVGYVIASSVLIHATFHFGWLFGFGGWVWGLWGFNMSVITGALLTIVFATMLWFLRPSVRKKNFPLFYRVHIIGAILFFTLLIFHGMYRLRPETYKYIVPTLIIYITDRVLRRLHVSTTTLQLSSSNSFFKDDNVLELRVPKPFSYRAGQYAELQVPSLNREWHPFTIASAPHEETLALYIKKLGDWTGALHQEFAKRLNGEEDGPISVLVRGPYGAPCQHVQGYERVVLISGGIGATPFSAVCKQLHHLNPDGHDDHADMKHAVTVNPVDMKRVEDRMYKAISELYDVNVDAAISQVSAVDQQRSAFVTGMLQLAALNRDQSEGRMSSTDDSSTDAEENVQNPAYATSADSFYEGEHGRDNITGHSRKKQFHKDDDIFVSSMRALPSARQKMINLLDSRSHVLSFLHSTRVQFLLLVTLIARIMVISIASIWDSDFVSVLNENAGTEGFWVVIVDTILSAIVTIIIPLTVALEIFVMGKKFFNGTRWLDFFVLVPAAITTTALNIRTWVIREPLQNEVVGLNYVVFLPVIFVLLLTRLHGTLGGRRLTDTSKRCTCHLHSKAPEVDFVWTTPKADSDLWLRQELEPLASGTKLRLHRYVTREKELDEEMGVGDEFISDTNLGRPDWDHVFSDVVSRSKSDTTVGVFFCGPHKMGDAIQRSLRKIEIVSALKGAYLRGLDISTVSKDVGVGKKVVKKLEDYGCSVRFAFREENFG</sequence>
<evidence type="ECO:0000256" key="5">
    <source>
        <dbReference type="ARBA" id="ARBA00023136"/>
    </source>
</evidence>
<dbReference type="SUPFAM" id="SSF63380">
    <property type="entry name" value="Riboflavin synthase domain-like"/>
    <property type="match status" value="1"/>
</dbReference>
<evidence type="ECO:0000256" key="3">
    <source>
        <dbReference type="ARBA" id="ARBA00022989"/>
    </source>
</evidence>
<feature type="region of interest" description="Disordered" evidence="6">
    <location>
        <begin position="452"/>
        <end position="501"/>
    </location>
</feature>
<keyword evidence="3 7" id="KW-1133">Transmembrane helix</keyword>
<evidence type="ECO:0000256" key="4">
    <source>
        <dbReference type="ARBA" id="ARBA00023002"/>
    </source>
</evidence>
<dbReference type="Pfam" id="PF01794">
    <property type="entry name" value="Ferric_reduct"/>
    <property type="match status" value="1"/>
</dbReference>
<organism evidence="9 10">
    <name type="scientific">Gracilariopsis chorda</name>
    <dbReference type="NCBI Taxonomy" id="448386"/>
    <lineage>
        <taxon>Eukaryota</taxon>
        <taxon>Rhodophyta</taxon>
        <taxon>Florideophyceae</taxon>
        <taxon>Rhodymeniophycidae</taxon>
        <taxon>Gracilariales</taxon>
        <taxon>Gracilariaceae</taxon>
        <taxon>Gracilariopsis</taxon>
    </lineage>
</organism>
<dbReference type="Gene3D" id="3.40.50.80">
    <property type="entry name" value="Nucleotide-binding domain of ferredoxin-NADP reductase (FNR) module"/>
    <property type="match status" value="2"/>
</dbReference>
<dbReference type="InterPro" id="IPR013130">
    <property type="entry name" value="Fe3_Rdtase_TM_dom"/>
</dbReference>